<keyword evidence="1" id="KW-1133">Transmembrane helix</keyword>
<evidence type="ECO:0000259" key="2">
    <source>
        <dbReference type="Pfam" id="PF07331"/>
    </source>
</evidence>
<dbReference type="AlphaFoldDB" id="A0A1X9MGK0"/>
<organism evidence="3 4">
    <name type="scientific">Halalkalibacter krulwichiae</name>
    <dbReference type="NCBI Taxonomy" id="199441"/>
    <lineage>
        <taxon>Bacteria</taxon>
        <taxon>Bacillati</taxon>
        <taxon>Bacillota</taxon>
        <taxon>Bacilli</taxon>
        <taxon>Bacillales</taxon>
        <taxon>Bacillaceae</taxon>
        <taxon>Halalkalibacter</taxon>
    </lineage>
</organism>
<gene>
    <name evidence="3" type="ORF">BkAM31D_23510</name>
</gene>
<name>A0A1X9MGK0_9BACI</name>
<dbReference type="Proteomes" id="UP000193006">
    <property type="component" value="Chromosome"/>
</dbReference>
<proteinExistence type="predicted"/>
<keyword evidence="4" id="KW-1185">Reference proteome</keyword>
<dbReference type="STRING" id="199441.BkAM31D_23510"/>
<dbReference type="EMBL" id="CP020814">
    <property type="protein sequence ID" value="ARK32599.1"/>
    <property type="molecule type" value="Genomic_DNA"/>
</dbReference>
<evidence type="ECO:0000256" key="1">
    <source>
        <dbReference type="SAM" id="Phobius"/>
    </source>
</evidence>
<protein>
    <submittedName>
        <fullName evidence="3">Tripartite tricarboxylate transporter TctB family protein</fullName>
    </submittedName>
</protein>
<feature type="transmembrane region" description="Helical" evidence="1">
    <location>
        <begin position="97"/>
        <end position="116"/>
    </location>
</feature>
<feature type="transmembrane region" description="Helical" evidence="1">
    <location>
        <begin position="43"/>
        <end position="62"/>
    </location>
</feature>
<feature type="transmembrane region" description="Helical" evidence="1">
    <location>
        <begin position="74"/>
        <end position="91"/>
    </location>
</feature>
<feature type="domain" description="DUF1468" evidence="2">
    <location>
        <begin position="10"/>
        <end position="148"/>
    </location>
</feature>
<reference evidence="3 4" key="1">
    <citation type="submission" date="2017-04" db="EMBL/GenBank/DDBJ databases">
        <title>Bacillus krulwichiae AM31D Genome sequencing and assembly.</title>
        <authorList>
            <person name="Krulwich T.A."/>
            <person name="Anastor L."/>
            <person name="Ehrlich R."/>
            <person name="Ehrlich G.D."/>
            <person name="Janto B."/>
        </authorList>
    </citation>
    <scope>NUCLEOTIDE SEQUENCE [LARGE SCALE GENOMIC DNA]</scope>
    <source>
        <strain evidence="3 4">AM31D</strain>
    </source>
</reference>
<keyword evidence="1" id="KW-0472">Membrane</keyword>
<feature type="transmembrane region" description="Helical" evidence="1">
    <location>
        <begin position="5"/>
        <end position="23"/>
    </location>
</feature>
<dbReference type="KEGG" id="bkw:BkAM31D_23510"/>
<sequence length="149" mass="17522">MHEKLANNMMSILFIVFAIWIIVKSNQLVEIGFNQIGSGYFPTLLATILIILSSINLVKTFVSTDRQKIELPNAKRIWWTIGLLALFFVTWKQFGYFYVQMFLYLFIMFTLYRLPLGRKKRYFAVNFAVALVLTLMVYGVFDVLMYVKF</sequence>
<feature type="transmembrane region" description="Helical" evidence="1">
    <location>
        <begin position="123"/>
        <end position="147"/>
    </location>
</feature>
<keyword evidence="1" id="KW-0812">Transmembrane</keyword>
<dbReference type="RefSeq" id="WP_066158765.1">
    <property type="nucleotide sequence ID" value="NZ_CP020814.1"/>
</dbReference>
<dbReference type="Pfam" id="PF07331">
    <property type="entry name" value="TctB"/>
    <property type="match status" value="1"/>
</dbReference>
<accession>A0A1X9MGK0</accession>
<evidence type="ECO:0000313" key="4">
    <source>
        <dbReference type="Proteomes" id="UP000193006"/>
    </source>
</evidence>
<dbReference type="InterPro" id="IPR009936">
    <property type="entry name" value="DUF1468"/>
</dbReference>
<evidence type="ECO:0000313" key="3">
    <source>
        <dbReference type="EMBL" id="ARK32599.1"/>
    </source>
</evidence>